<keyword evidence="1" id="KW-0732">Signal</keyword>
<sequence length="154" mass="17014">MKLTTTLVTGLLATTASATFDKWLPWGKRDYPCINVYQGIPENATLAAGTPVQIAFNRNTDRCTDSGLDQYAGNYSVWLYNNPTRNMGNLGYDAQAKVVDRIPGTAKNVTVTIPADLPKVEDDSNWYLRVDTVLVNAPQMPSLFNAQGPFRIVR</sequence>
<dbReference type="AlphaFoldDB" id="A0A1L9TGY0"/>
<dbReference type="RefSeq" id="XP_040702496.1">
    <property type="nucleotide sequence ID" value="XM_040846968.1"/>
</dbReference>
<evidence type="ECO:0000313" key="3">
    <source>
        <dbReference type="Proteomes" id="UP000184356"/>
    </source>
</evidence>
<reference evidence="3" key="1">
    <citation type="journal article" date="2017" name="Genome Biol.">
        <title>Comparative genomics reveals high biological diversity and specific adaptations in the industrially and medically important fungal genus Aspergillus.</title>
        <authorList>
            <person name="de Vries R.P."/>
            <person name="Riley R."/>
            <person name="Wiebenga A."/>
            <person name="Aguilar-Osorio G."/>
            <person name="Amillis S."/>
            <person name="Uchima C.A."/>
            <person name="Anderluh G."/>
            <person name="Asadollahi M."/>
            <person name="Askin M."/>
            <person name="Barry K."/>
            <person name="Battaglia E."/>
            <person name="Bayram O."/>
            <person name="Benocci T."/>
            <person name="Braus-Stromeyer S.A."/>
            <person name="Caldana C."/>
            <person name="Canovas D."/>
            <person name="Cerqueira G.C."/>
            <person name="Chen F."/>
            <person name="Chen W."/>
            <person name="Choi C."/>
            <person name="Clum A."/>
            <person name="Dos Santos R.A."/>
            <person name="Damasio A.R."/>
            <person name="Diallinas G."/>
            <person name="Emri T."/>
            <person name="Fekete E."/>
            <person name="Flipphi M."/>
            <person name="Freyberg S."/>
            <person name="Gallo A."/>
            <person name="Gournas C."/>
            <person name="Habgood R."/>
            <person name="Hainaut M."/>
            <person name="Harispe M.L."/>
            <person name="Henrissat B."/>
            <person name="Hilden K.S."/>
            <person name="Hope R."/>
            <person name="Hossain A."/>
            <person name="Karabika E."/>
            <person name="Karaffa L."/>
            <person name="Karanyi Z."/>
            <person name="Krasevec N."/>
            <person name="Kuo A."/>
            <person name="Kusch H."/>
            <person name="LaButti K."/>
            <person name="Lagendijk E.L."/>
            <person name="Lapidus A."/>
            <person name="Levasseur A."/>
            <person name="Lindquist E."/>
            <person name="Lipzen A."/>
            <person name="Logrieco A.F."/>
            <person name="MacCabe A."/>
            <person name="Maekelae M.R."/>
            <person name="Malavazi I."/>
            <person name="Melin P."/>
            <person name="Meyer V."/>
            <person name="Mielnichuk N."/>
            <person name="Miskei M."/>
            <person name="Molnar A.P."/>
            <person name="Mule G."/>
            <person name="Ngan C.Y."/>
            <person name="Orejas M."/>
            <person name="Orosz E."/>
            <person name="Ouedraogo J.P."/>
            <person name="Overkamp K.M."/>
            <person name="Park H.-S."/>
            <person name="Perrone G."/>
            <person name="Piumi F."/>
            <person name="Punt P.J."/>
            <person name="Ram A.F."/>
            <person name="Ramon A."/>
            <person name="Rauscher S."/>
            <person name="Record E."/>
            <person name="Riano-Pachon D.M."/>
            <person name="Robert V."/>
            <person name="Roehrig J."/>
            <person name="Ruller R."/>
            <person name="Salamov A."/>
            <person name="Salih N.S."/>
            <person name="Samson R.A."/>
            <person name="Sandor E."/>
            <person name="Sanguinetti M."/>
            <person name="Schuetze T."/>
            <person name="Sepcic K."/>
            <person name="Shelest E."/>
            <person name="Sherlock G."/>
            <person name="Sophianopoulou V."/>
            <person name="Squina F.M."/>
            <person name="Sun H."/>
            <person name="Susca A."/>
            <person name="Todd R.B."/>
            <person name="Tsang A."/>
            <person name="Unkles S.E."/>
            <person name="van de Wiele N."/>
            <person name="van Rossen-Uffink D."/>
            <person name="Oliveira J.V."/>
            <person name="Vesth T.C."/>
            <person name="Visser J."/>
            <person name="Yu J.-H."/>
            <person name="Zhou M."/>
            <person name="Andersen M.R."/>
            <person name="Archer D.B."/>
            <person name="Baker S.E."/>
            <person name="Benoit I."/>
            <person name="Brakhage A.A."/>
            <person name="Braus G.H."/>
            <person name="Fischer R."/>
            <person name="Frisvad J.C."/>
            <person name="Goldman G.H."/>
            <person name="Houbraken J."/>
            <person name="Oakley B."/>
            <person name="Pocsi I."/>
            <person name="Scazzocchio C."/>
            <person name="Seiboth B."/>
            <person name="vanKuyk P.A."/>
            <person name="Wortman J."/>
            <person name="Dyer P.S."/>
            <person name="Grigoriev I.V."/>
        </authorList>
    </citation>
    <scope>NUCLEOTIDE SEQUENCE [LARGE SCALE GENOMIC DNA]</scope>
    <source>
        <strain evidence="3">CBS 593.65</strain>
    </source>
</reference>
<feature type="signal peptide" evidence="1">
    <location>
        <begin position="1"/>
        <end position="18"/>
    </location>
</feature>
<dbReference type="VEuPathDB" id="FungiDB:ASPSYDRAFT_45086"/>
<protein>
    <submittedName>
        <fullName evidence="2">Uncharacterized protein</fullName>
    </submittedName>
</protein>
<feature type="chain" id="PRO_5013245283" evidence="1">
    <location>
        <begin position="19"/>
        <end position="154"/>
    </location>
</feature>
<name>A0A1L9TGY0_9EURO</name>
<dbReference type="EMBL" id="KV878586">
    <property type="protein sequence ID" value="OJJ58690.1"/>
    <property type="molecule type" value="Genomic_DNA"/>
</dbReference>
<evidence type="ECO:0000256" key="1">
    <source>
        <dbReference type="SAM" id="SignalP"/>
    </source>
</evidence>
<keyword evidence="3" id="KW-1185">Reference proteome</keyword>
<organism evidence="2 3">
    <name type="scientific">Aspergillus sydowii CBS 593.65</name>
    <dbReference type="NCBI Taxonomy" id="1036612"/>
    <lineage>
        <taxon>Eukaryota</taxon>
        <taxon>Fungi</taxon>
        <taxon>Dikarya</taxon>
        <taxon>Ascomycota</taxon>
        <taxon>Pezizomycotina</taxon>
        <taxon>Eurotiomycetes</taxon>
        <taxon>Eurotiomycetidae</taxon>
        <taxon>Eurotiales</taxon>
        <taxon>Aspergillaceae</taxon>
        <taxon>Aspergillus</taxon>
        <taxon>Aspergillus subgen. Nidulantes</taxon>
    </lineage>
</organism>
<evidence type="ECO:0000313" key="2">
    <source>
        <dbReference type="EMBL" id="OJJ58690.1"/>
    </source>
</evidence>
<dbReference type="GeneID" id="63763041"/>
<accession>A0A1L9TGY0</accession>
<dbReference type="Proteomes" id="UP000184356">
    <property type="component" value="Unassembled WGS sequence"/>
</dbReference>
<proteinExistence type="predicted"/>
<gene>
    <name evidence="2" type="ORF">ASPSYDRAFT_45086</name>
</gene>
<dbReference type="OrthoDB" id="2408539at2759"/>